<sequence length="139" mass="15334">MSHSLFHICHAYLLYHLYLWRHHHPEECGEVGWGGPLHPSLPPSPSPSNINTFTDTKVQRSLHSTAANPHFTAGTDFIPSSSTPSPFFYSPLLRSSIPSLTSTHQFTSTHSLHPSIFHHSAPSSLTLTPSIMNPFSATP</sequence>
<accession>A0A5B7FEW4</accession>
<dbReference type="EMBL" id="VSRR010005916">
    <property type="protein sequence ID" value="MPC43623.1"/>
    <property type="molecule type" value="Genomic_DNA"/>
</dbReference>
<reference evidence="1 2" key="1">
    <citation type="submission" date="2019-05" db="EMBL/GenBank/DDBJ databases">
        <title>Another draft genome of Portunus trituberculatus and its Hox gene families provides insights of decapod evolution.</title>
        <authorList>
            <person name="Jeong J.-H."/>
            <person name="Song I."/>
            <person name="Kim S."/>
            <person name="Choi T."/>
            <person name="Kim D."/>
            <person name="Ryu S."/>
            <person name="Kim W."/>
        </authorList>
    </citation>
    <scope>NUCLEOTIDE SEQUENCE [LARGE SCALE GENOMIC DNA]</scope>
    <source>
        <tissue evidence="1">Muscle</tissue>
    </source>
</reference>
<dbReference type="Proteomes" id="UP000324222">
    <property type="component" value="Unassembled WGS sequence"/>
</dbReference>
<gene>
    <name evidence="1" type="ORF">E2C01_037273</name>
</gene>
<protein>
    <submittedName>
        <fullName evidence="1">Uncharacterized protein</fullName>
    </submittedName>
</protein>
<evidence type="ECO:0000313" key="1">
    <source>
        <dbReference type="EMBL" id="MPC43623.1"/>
    </source>
</evidence>
<organism evidence="1 2">
    <name type="scientific">Portunus trituberculatus</name>
    <name type="common">Swimming crab</name>
    <name type="synonym">Neptunus trituberculatus</name>
    <dbReference type="NCBI Taxonomy" id="210409"/>
    <lineage>
        <taxon>Eukaryota</taxon>
        <taxon>Metazoa</taxon>
        <taxon>Ecdysozoa</taxon>
        <taxon>Arthropoda</taxon>
        <taxon>Crustacea</taxon>
        <taxon>Multicrustacea</taxon>
        <taxon>Malacostraca</taxon>
        <taxon>Eumalacostraca</taxon>
        <taxon>Eucarida</taxon>
        <taxon>Decapoda</taxon>
        <taxon>Pleocyemata</taxon>
        <taxon>Brachyura</taxon>
        <taxon>Eubrachyura</taxon>
        <taxon>Portunoidea</taxon>
        <taxon>Portunidae</taxon>
        <taxon>Portuninae</taxon>
        <taxon>Portunus</taxon>
    </lineage>
</organism>
<name>A0A5B7FEW4_PORTR</name>
<comment type="caution">
    <text evidence="1">The sequence shown here is derived from an EMBL/GenBank/DDBJ whole genome shotgun (WGS) entry which is preliminary data.</text>
</comment>
<keyword evidence="2" id="KW-1185">Reference proteome</keyword>
<evidence type="ECO:0000313" key="2">
    <source>
        <dbReference type="Proteomes" id="UP000324222"/>
    </source>
</evidence>
<proteinExistence type="predicted"/>
<dbReference type="AlphaFoldDB" id="A0A5B7FEW4"/>